<evidence type="ECO:0000313" key="1">
    <source>
        <dbReference type="EMBL" id="SUC40343.1"/>
    </source>
</evidence>
<dbReference type="SUPFAM" id="SSF55469">
    <property type="entry name" value="FMN-dependent nitroreductase-like"/>
    <property type="match status" value="1"/>
</dbReference>
<protein>
    <submittedName>
        <fullName evidence="1">NAD(P)H nitroreductase ydjA</fullName>
        <ecNumber evidence="1">1.-.-.-</ecNumber>
    </submittedName>
</protein>
<dbReference type="AlphaFoldDB" id="A0A379GIG7"/>
<keyword evidence="1" id="KW-0560">Oxidoreductase</keyword>
<gene>
    <name evidence="1" type="primary">ydjA_1</name>
    <name evidence="1" type="ORF">NCTC11938_04638</name>
</gene>
<dbReference type="EMBL" id="UGTS01000006">
    <property type="protein sequence ID" value="SUC40343.1"/>
    <property type="molecule type" value="Genomic_DNA"/>
</dbReference>
<reference evidence="1 2" key="1">
    <citation type="submission" date="2018-06" db="EMBL/GenBank/DDBJ databases">
        <authorList>
            <consortium name="Pathogen Informatics"/>
            <person name="Doyle S."/>
        </authorList>
    </citation>
    <scope>NUCLEOTIDE SEQUENCE [LARGE SCALE GENOMIC DNA]</scope>
    <source>
        <strain evidence="1 2">NCTC11938</strain>
    </source>
</reference>
<dbReference type="EC" id="1.-.-.-" evidence="1"/>
<dbReference type="InterPro" id="IPR000415">
    <property type="entry name" value="Nitroreductase-like"/>
</dbReference>
<dbReference type="Proteomes" id="UP000254191">
    <property type="component" value="Unassembled WGS sequence"/>
</dbReference>
<proteinExistence type="predicted"/>
<evidence type="ECO:0000313" key="2">
    <source>
        <dbReference type="Proteomes" id="UP000254191"/>
    </source>
</evidence>
<name>A0A379GIG7_PROMI</name>
<sequence length="48" mass="5145">MDALTLLLNRRSASRLTTPAPNNQQLEAILQAGMRAPIMAPLNLGTLS</sequence>
<dbReference type="GO" id="GO:0016491">
    <property type="term" value="F:oxidoreductase activity"/>
    <property type="evidence" value="ECO:0007669"/>
    <property type="project" value="UniProtKB-KW"/>
</dbReference>
<organism evidence="1 2">
    <name type="scientific">Proteus mirabilis</name>
    <dbReference type="NCBI Taxonomy" id="584"/>
    <lineage>
        <taxon>Bacteria</taxon>
        <taxon>Pseudomonadati</taxon>
        <taxon>Pseudomonadota</taxon>
        <taxon>Gammaproteobacteria</taxon>
        <taxon>Enterobacterales</taxon>
        <taxon>Morganellaceae</taxon>
        <taxon>Proteus</taxon>
    </lineage>
</organism>
<accession>A0A379GIG7</accession>
<dbReference type="Gene3D" id="3.40.109.10">
    <property type="entry name" value="NADH Oxidase"/>
    <property type="match status" value="1"/>
</dbReference>